<sequence>MPFSGARRENNLTAKHIDYIDHCNDASQQAPKSEPVFSRSFFEEGTLLSCLLGCHSNLKDASPRYDSAKEFHIRYERIRMSFCFCFVGQYFLSM</sequence>
<proteinExistence type="predicted"/>
<reference evidence="1 3" key="1">
    <citation type="journal article" date="2014" name="Nat. Genet.">
        <title>Genome and transcriptome of the porcine whipworm Trichuris suis.</title>
        <authorList>
            <person name="Jex A.R."/>
            <person name="Nejsum P."/>
            <person name="Schwarz E.M."/>
            <person name="Hu L."/>
            <person name="Young N.D."/>
            <person name="Hall R.S."/>
            <person name="Korhonen P.K."/>
            <person name="Liao S."/>
            <person name="Thamsborg S."/>
            <person name="Xia J."/>
            <person name="Xu P."/>
            <person name="Wang S."/>
            <person name="Scheerlinck J.P."/>
            <person name="Hofmann A."/>
            <person name="Sternberg P.W."/>
            <person name="Wang J."/>
            <person name="Gasser R.B."/>
        </authorList>
    </citation>
    <scope>NUCLEOTIDE SEQUENCE [LARGE SCALE GENOMIC DNA]</scope>
    <source>
        <strain evidence="2">DCEP-RM93F</strain>
        <strain evidence="1">DCEP-RM93M</strain>
    </source>
</reference>
<dbReference type="EMBL" id="KL367522">
    <property type="protein sequence ID" value="KFD66635.1"/>
    <property type="molecule type" value="Genomic_DNA"/>
</dbReference>
<protein>
    <submittedName>
        <fullName evidence="1">Uncharacterized protein</fullName>
    </submittedName>
</protein>
<name>A0A085MFW3_9BILA</name>
<gene>
    <name evidence="1" type="ORF">M513_02887</name>
    <name evidence="2" type="ORF">M514_02887</name>
</gene>
<keyword evidence="3" id="KW-1185">Reference proteome</keyword>
<dbReference type="Proteomes" id="UP000030764">
    <property type="component" value="Unassembled WGS sequence"/>
</dbReference>
<evidence type="ECO:0000313" key="2">
    <source>
        <dbReference type="EMBL" id="KFD66635.1"/>
    </source>
</evidence>
<dbReference type="Proteomes" id="UP000030758">
    <property type="component" value="Unassembled WGS sequence"/>
</dbReference>
<evidence type="ECO:0000313" key="3">
    <source>
        <dbReference type="Proteomes" id="UP000030764"/>
    </source>
</evidence>
<organism evidence="1 3">
    <name type="scientific">Trichuris suis</name>
    <name type="common">pig whipworm</name>
    <dbReference type="NCBI Taxonomy" id="68888"/>
    <lineage>
        <taxon>Eukaryota</taxon>
        <taxon>Metazoa</taxon>
        <taxon>Ecdysozoa</taxon>
        <taxon>Nematoda</taxon>
        <taxon>Enoplea</taxon>
        <taxon>Dorylaimia</taxon>
        <taxon>Trichinellida</taxon>
        <taxon>Trichuridae</taxon>
        <taxon>Trichuris</taxon>
    </lineage>
</organism>
<dbReference type="AlphaFoldDB" id="A0A085MFW3"/>
<evidence type="ECO:0000313" key="1">
    <source>
        <dbReference type="EMBL" id="KFD56109.1"/>
    </source>
</evidence>
<accession>A0A085MFW3</accession>
<dbReference type="EMBL" id="KL363195">
    <property type="protein sequence ID" value="KFD56109.1"/>
    <property type="molecule type" value="Genomic_DNA"/>
</dbReference>